<feature type="domain" description="RNase III" evidence="24">
    <location>
        <begin position="1656"/>
        <end position="1812"/>
    </location>
</feature>
<feature type="compositionally biased region" description="Basic and acidic residues" evidence="22">
    <location>
        <begin position="1509"/>
        <end position="1542"/>
    </location>
</feature>
<proteinExistence type="inferred from homology"/>
<feature type="domain" description="Helicase C-terminal" evidence="27">
    <location>
        <begin position="454"/>
        <end position="615"/>
    </location>
</feature>
<comment type="catalytic activity">
    <reaction evidence="1">
        <text>Endonucleolytic cleavage to 5'-phosphomonoester.</text>
        <dbReference type="EC" id="3.1.26.3"/>
    </reaction>
</comment>
<dbReference type="InterPro" id="IPR048512">
    <property type="entry name" value="Dicer_platform"/>
</dbReference>
<dbReference type="KEGG" id="cvn:111129524"/>
<dbReference type="PROSITE" id="PS51327">
    <property type="entry name" value="DICER_DSRBF"/>
    <property type="match status" value="1"/>
</dbReference>
<feature type="compositionally biased region" description="Acidic residues" evidence="22">
    <location>
        <begin position="741"/>
        <end position="762"/>
    </location>
</feature>
<dbReference type="InterPro" id="IPR003100">
    <property type="entry name" value="PAZ_dom"/>
</dbReference>
<dbReference type="Pfam" id="PF00636">
    <property type="entry name" value="Ribonuclease_3"/>
    <property type="match status" value="2"/>
</dbReference>
<evidence type="ECO:0000256" key="18">
    <source>
        <dbReference type="ARBA" id="ARBA00023158"/>
    </source>
</evidence>
<dbReference type="Pfam" id="PF20930">
    <property type="entry name" value="Dicer_PBD"/>
    <property type="match status" value="1"/>
</dbReference>
<dbReference type="InterPro" id="IPR044441">
    <property type="entry name" value="DICER_DSRM"/>
</dbReference>
<evidence type="ECO:0000259" key="27">
    <source>
        <dbReference type="PROSITE" id="PS51194"/>
    </source>
</evidence>
<keyword evidence="11" id="KW-0547">Nucleotide-binding</keyword>
<dbReference type="PROSITE" id="PS50821">
    <property type="entry name" value="PAZ"/>
    <property type="match status" value="1"/>
</dbReference>
<dbReference type="InterPro" id="IPR014720">
    <property type="entry name" value="dsRBD_dom"/>
</dbReference>
<dbReference type="GO" id="GO:0006309">
    <property type="term" value="P:apoptotic DNA fragmentation"/>
    <property type="evidence" value="ECO:0007669"/>
    <property type="project" value="TreeGrafter"/>
</dbReference>
<dbReference type="InterPro" id="IPR036389">
    <property type="entry name" value="RNase_III_sf"/>
</dbReference>
<comment type="subcellular location">
    <subcellularLocation>
        <location evidence="4">Cytoplasm</location>
    </subcellularLocation>
</comment>
<evidence type="ECO:0000256" key="9">
    <source>
        <dbReference type="ARBA" id="ARBA00022723"/>
    </source>
</evidence>
<dbReference type="GO" id="GO:0046872">
    <property type="term" value="F:metal ion binding"/>
    <property type="evidence" value="ECO:0007669"/>
    <property type="project" value="UniProtKB-KW"/>
</dbReference>
<sequence length="1909" mass="216587">MVRTESAPLKRLPRHLRNEDIPTHTFTPRTYQVELLDAALQRNTIICLGSSAGNTFISVMLLKEFSSKLRKQLPSGGKRSVVCLSSDDSIQAISQVIKHHSDLNVTPILELPEDSSKLNSVINDNQILVTKPSVFSDLLLKTYLLPNQLNLVILENCHFILQEDHPYQSIMKIIHSGVPKEDAVRILGLTSSFISQKCHDPEDLEHVIRSLEDRLGARAETATLVIAERYGIRPKEFLTFCDNYEDVTGTLTLLDDVLSSALEFLNDCNMEDEEDDDRDPKEIPIFAFSECLNILYSLGPWCASCIASMFITQIEKVDKHETIPVHKKFLKYCLTQLRIVTTLFEQNFTPNYDVEELLQYSTPRVYKLVDHLRKYKPEYDFMIVSTGGDMDDFLGKEDQGSQNGDSDGDESEMSDASVIMSDDESSNREYKGNVVHIAVKKEPDCGNLQKAADPLNADGEKYLCGIVFVEHRYVALAINKFLEEVCSWDENLCFVKSQHLTGQGLKNGKSKKGNWKKQEEVLRKFRLQDLNLLISTTVLEDGIDVPKCNLIVKFDPPRNYKSYSQSKGRARARDSEYVILVEENKRNAFMKDYDVFKGIEGVLVGRTKSDEESDEDDNLFEDKSTSLPPYIPNQDNPQICVTMDTAIAFVNRYCAKLPSDAFTHLTPKCTLQEIPREGGSLYRATLSLPINSPYKHFVQGEAMPTKNLAKRAVALKLCESLHQAGELDDQLNPVGKEVFTLEEEEEEEEEETTEVEEGEDYCGDGRPGTTKRKQYYFKRLSTSLVQSHPTTEPCLLYNISLRLSKPISDEQNTRGRKICAPEDTPRGFGILTSKDIPQVPTFPVYTRSGEVTATIDLLSSEFSVSSEELRRLRDFHRFTFTSVLRLEKDPMEFCPEESDLGYLLVPLTKDDDGNAVIDWPFIMEVENSKSHVRRNIYDSKREQFVFSKEEYEDAVVMPSYRNVDQPQHFYVAEIRSDLNPSSPFPSPELYKTFSAYYTTKYGLTITNLDQPLLDVDHTSARLNLLTPRYMNQKGVALPTSSAETKKARRENLQQKQILVPELCEIHVFPASLWRKAVCLPTILYRLNYLLVADEIRVKIAEGSGIGLVNLEEGFRFPPLDFGFDPKEEEADVSFVCNSTVDNDDSIDEANGKLVNACDLTSHSQNNCDNVGSFSAEVDEFDRKKAKVCDKKQNLNAAFQNDKAANGICDIQNKMSNDQNGFSDNDEEWENTLQDQSHESTEHSWDKVVSEKSMKDLTSELKEMNINVSNCLLKKNPPCEPILTDFPDVGVFIQPGKQNKKESGDSQGEENEEEGTHFPELTISLDQEVDLSTFVGPSPCTILQALTMSNANDFFSLERLETIGDSFLKYAITVYLYCTYPGIHEGKLSYLRSKQVSNCNLYRLGKRKGFAECMISTKFEPYENWLPPGYVINDDKRKGPVPKVLLIRNNLGQLEKVRDGSIIDSYCPENATLNWVPKITEGTEDPRCDPKKEGCNIQNGMKEGCSLQNDKGHKEMSSNGMHHKEMSSISVDHEDRPSNQNREDFEEELEELETLPERVRQEEKDQVVIPYNLQTLHSIPDKSIADCVESLIGCYLTSCGKKAALKFMHWLGLKVLPQKKKGSVEKTELLSLQCPDSPLLVHVPDYNSILFRLLEGYESLEQKIGYEFKDKSYLLQAFTHASYHYNTITDCYQRLEFLGDAILDYVITRHLYEDSCKYSPGVLTDLRSALVNNNIFAALAVKWDFHKYFKAISPPLFGVIEKFVARQKEKEDEIDLSDDEGEAEDEEHVELEVPKALGDIFESLAGAIYLDSQMSLDTVWRVYYRIMKPQIDKYLKSIPKSPVRELLEMEPETAKFEKPERTLEGKIRVTVNVVTKGTFTGVGRNYRIAKSAAAKKALRSIKALQAGGLT</sequence>
<evidence type="ECO:0000256" key="1">
    <source>
        <dbReference type="ARBA" id="ARBA00000109"/>
    </source>
</evidence>
<keyword evidence="12" id="KW-0255">Endonuclease</keyword>
<feature type="region of interest" description="Disordered" evidence="22">
    <location>
        <begin position="394"/>
        <end position="429"/>
    </location>
</feature>
<evidence type="ECO:0000256" key="7">
    <source>
        <dbReference type="ARBA" id="ARBA00022553"/>
    </source>
</evidence>
<reference evidence="30" key="1">
    <citation type="submission" date="2025-08" db="UniProtKB">
        <authorList>
            <consortium name="RefSeq"/>
        </authorList>
    </citation>
    <scope>IDENTIFICATION</scope>
    <source>
        <tissue evidence="30">Whole sample</tissue>
    </source>
</reference>
<dbReference type="CDD" id="cd00593">
    <property type="entry name" value="RIBOc"/>
    <property type="match status" value="2"/>
</dbReference>
<dbReference type="GO" id="GO:0016441">
    <property type="term" value="P:post-transcriptional gene silencing"/>
    <property type="evidence" value="ECO:0007669"/>
    <property type="project" value="UniProtKB-ARBA"/>
</dbReference>
<evidence type="ECO:0000256" key="13">
    <source>
        <dbReference type="ARBA" id="ARBA00022801"/>
    </source>
</evidence>
<dbReference type="Gene3D" id="2.170.260.10">
    <property type="entry name" value="paz domain"/>
    <property type="match status" value="1"/>
</dbReference>
<feature type="domain" description="Dicer dsRNA-binding fold" evidence="28">
    <location>
        <begin position="646"/>
        <end position="741"/>
    </location>
</feature>
<evidence type="ECO:0000256" key="8">
    <source>
        <dbReference type="ARBA" id="ARBA00022722"/>
    </source>
</evidence>
<evidence type="ECO:0000259" key="26">
    <source>
        <dbReference type="PROSITE" id="PS51192"/>
    </source>
</evidence>
<dbReference type="Pfam" id="PF20932">
    <property type="entry name" value="Dicer_dsRBD"/>
    <property type="match status" value="1"/>
</dbReference>
<keyword evidence="10" id="KW-0677">Repeat</keyword>
<dbReference type="InterPro" id="IPR048513">
    <property type="entry name" value="Dicer_PBD"/>
</dbReference>
<dbReference type="InterPro" id="IPR027417">
    <property type="entry name" value="P-loop_NTPase"/>
</dbReference>
<keyword evidence="9" id="KW-0479">Metal-binding</keyword>
<evidence type="ECO:0000256" key="22">
    <source>
        <dbReference type="SAM" id="MobiDB-lite"/>
    </source>
</evidence>
<keyword evidence="8" id="KW-0540">Nuclease</keyword>
<evidence type="ECO:0000259" key="23">
    <source>
        <dbReference type="PROSITE" id="PS50137"/>
    </source>
</evidence>
<dbReference type="Pfam" id="PF20931">
    <property type="entry name" value="Dicer_platform"/>
    <property type="match status" value="1"/>
</dbReference>
<dbReference type="InterPro" id="IPR001650">
    <property type="entry name" value="Helicase_C-like"/>
</dbReference>
<dbReference type="Pfam" id="PF03368">
    <property type="entry name" value="Dicer_dimer"/>
    <property type="match status" value="1"/>
</dbReference>
<dbReference type="GO" id="GO:0005737">
    <property type="term" value="C:cytoplasm"/>
    <property type="evidence" value="ECO:0007669"/>
    <property type="project" value="UniProtKB-SubCell"/>
</dbReference>
<dbReference type="InterPro" id="IPR000999">
    <property type="entry name" value="RNase_III_dom"/>
</dbReference>
<dbReference type="PROSITE" id="PS51192">
    <property type="entry name" value="HELICASE_ATP_BIND_1"/>
    <property type="match status" value="1"/>
</dbReference>
<evidence type="ECO:0000256" key="14">
    <source>
        <dbReference type="ARBA" id="ARBA00022806"/>
    </source>
</evidence>
<dbReference type="Pfam" id="PF02170">
    <property type="entry name" value="PAZ"/>
    <property type="match status" value="1"/>
</dbReference>
<dbReference type="Gene3D" id="3.40.50.300">
    <property type="entry name" value="P-loop containing nucleotide triphosphate hydrolases"/>
    <property type="match status" value="2"/>
</dbReference>
<dbReference type="SUPFAM" id="SSF54768">
    <property type="entry name" value="dsRNA-binding domain-like"/>
    <property type="match status" value="1"/>
</dbReference>
<dbReference type="SMART" id="SM00490">
    <property type="entry name" value="HELICc"/>
    <property type="match status" value="1"/>
</dbReference>
<dbReference type="Proteomes" id="UP000694844">
    <property type="component" value="Chromosome 4"/>
</dbReference>
<evidence type="ECO:0000256" key="10">
    <source>
        <dbReference type="ARBA" id="ARBA00022737"/>
    </source>
</evidence>
<dbReference type="GO" id="GO:0004525">
    <property type="term" value="F:ribonuclease III activity"/>
    <property type="evidence" value="ECO:0007669"/>
    <property type="project" value="UniProtKB-EC"/>
</dbReference>
<dbReference type="CDD" id="cd10843">
    <property type="entry name" value="DSRM_DICER"/>
    <property type="match status" value="1"/>
</dbReference>
<feature type="region of interest" description="Disordered" evidence="22">
    <location>
        <begin position="1507"/>
        <end position="1544"/>
    </location>
</feature>
<accession>A0A8B8DVK6</accession>
<dbReference type="GeneID" id="111129524"/>
<evidence type="ECO:0000313" key="30">
    <source>
        <dbReference type="RefSeq" id="XP_022331683.1"/>
    </source>
</evidence>
<evidence type="ECO:0000259" key="24">
    <source>
        <dbReference type="PROSITE" id="PS50142"/>
    </source>
</evidence>
<dbReference type="PROSITE" id="PS51194">
    <property type="entry name" value="HELICASE_CTER"/>
    <property type="match status" value="1"/>
</dbReference>
<feature type="region of interest" description="Disordered" evidence="22">
    <location>
        <begin position="741"/>
        <end position="766"/>
    </location>
</feature>
<feature type="domain" description="RNase III" evidence="24">
    <location>
        <begin position="1343"/>
        <end position="1413"/>
    </location>
</feature>
<evidence type="ECO:0000256" key="11">
    <source>
        <dbReference type="ARBA" id="ARBA00022741"/>
    </source>
</evidence>
<evidence type="ECO:0000256" key="12">
    <source>
        <dbReference type="ARBA" id="ARBA00022759"/>
    </source>
</evidence>
<dbReference type="Gene3D" id="1.10.1520.10">
    <property type="entry name" value="Ribonuclease III domain"/>
    <property type="match status" value="2"/>
</dbReference>
<dbReference type="FunFam" id="1.10.1520.10:FF:000023">
    <property type="entry name" value="Endoribonuclease dcr-1"/>
    <property type="match status" value="1"/>
</dbReference>
<evidence type="ECO:0000256" key="21">
    <source>
        <dbReference type="PROSITE-ProRule" id="PRU00657"/>
    </source>
</evidence>
<dbReference type="InterPro" id="IPR014001">
    <property type="entry name" value="Helicase_ATP-bd"/>
</dbReference>
<dbReference type="SMART" id="SM00358">
    <property type="entry name" value="DSRM"/>
    <property type="match status" value="2"/>
</dbReference>
<evidence type="ECO:0000313" key="29">
    <source>
        <dbReference type="Proteomes" id="UP000694844"/>
    </source>
</evidence>
<dbReference type="PROSITE" id="PS50137">
    <property type="entry name" value="DS_RBD"/>
    <property type="match status" value="1"/>
</dbReference>
<dbReference type="GO" id="GO:0031054">
    <property type="term" value="P:pre-miRNA processing"/>
    <property type="evidence" value="ECO:0007669"/>
    <property type="project" value="InterPro"/>
</dbReference>
<comment type="cofactor">
    <cofactor evidence="3">
        <name>Mg(2+)</name>
        <dbReference type="ChEBI" id="CHEBI:18420"/>
    </cofactor>
</comment>
<keyword evidence="18" id="KW-0943">RNA-mediated gene silencing</keyword>
<dbReference type="PANTHER" id="PTHR14950:SF37">
    <property type="entry name" value="ENDORIBONUCLEASE DICER"/>
    <property type="match status" value="1"/>
</dbReference>
<keyword evidence="13" id="KW-0378">Hydrolase</keyword>
<dbReference type="SMART" id="SM00949">
    <property type="entry name" value="PAZ"/>
    <property type="match status" value="1"/>
</dbReference>
<dbReference type="InterPro" id="IPR036085">
    <property type="entry name" value="PAZ_dom_sf"/>
</dbReference>
<dbReference type="SUPFAM" id="SSF52540">
    <property type="entry name" value="P-loop containing nucleoside triphosphate hydrolases"/>
    <property type="match status" value="1"/>
</dbReference>
<keyword evidence="17 21" id="KW-0694">RNA-binding</keyword>
<evidence type="ECO:0000256" key="17">
    <source>
        <dbReference type="ARBA" id="ARBA00022884"/>
    </source>
</evidence>
<gene>
    <name evidence="30" type="primary">LOC111129524</name>
</gene>
<evidence type="ECO:0000259" key="28">
    <source>
        <dbReference type="PROSITE" id="PS51327"/>
    </source>
</evidence>
<dbReference type="Gene3D" id="3.30.160.20">
    <property type="match status" value="1"/>
</dbReference>
<dbReference type="GO" id="GO:0004386">
    <property type="term" value="F:helicase activity"/>
    <property type="evidence" value="ECO:0007669"/>
    <property type="project" value="UniProtKB-KW"/>
</dbReference>
<dbReference type="FunFam" id="1.10.1520.10:FF:000005">
    <property type="entry name" value="Putative endoribonuclease dicer"/>
    <property type="match status" value="1"/>
</dbReference>
<feature type="region of interest" description="Disordered" evidence="22">
    <location>
        <begin position="1215"/>
        <end position="1247"/>
    </location>
</feature>
<dbReference type="GO" id="GO:0030422">
    <property type="term" value="P:siRNA processing"/>
    <property type="evidence" value="ECO:0007669"/>
    <property type="project" value="InterPro"/>
</dbReference>
<evidence type="ECO:0000256" key="4">
    <source>
        <dbReference type="ARBA" id="ARBA00004496"/>
    </source>
</evidence>
<evidence type="ECO:0000256" key="20">
    <source>
        <dbReference type="ARBA" id="ARBA00035116"/>
    </source>
</evidence>
<dbReference type="FunFam" id="2.170.260.10:FF:000002">
    <property type="entry name" value="Putative Endoribonuclease Dicer"/>
    <property type="match status" value="1"/>
</dbReference>
<feature type="domain" description="PAZ" evidence="25">
    <location>
        <begin position="921"/>
        <end position="1067"/>
    </location>
</feature>
<feature type="domain" description="DRBM" evidence="23">
    <location>
        <begin position="1837"/>
        <end position="1902"/>
    </location>
</feature>
<dbReference type="GO" id="GO:0004530">
    <property type="term" value="F:deoxyribonuclease I activity"/>
    <property type="evidence" value="ECO:0007669"/>
    <property type="project" value="TreeGrafter"/>
</dbReference>
<evidence type="ECO:0000256" key="3">
    <source>
        <dbReference type="ARBA" id="ARBA00001946"/>
    </source>
</evidence>
<dbReference type="EC" id="3.1.26.3" evidence="5"/>
<dbReference type="SUPFAM" id="SSF101690">
    <property type="entry name" value="PAZ domain"/>
    <property type="match status" value="1"/>
</dbReference>
<evidence type="ECO:0000256" key="5">
    <source>
        <dbReference type="ARBA" id="ARBA00012177"/>
    </source>
</evidence>
<evidence type="ECO:0000256" key="19">
    <source>
        <dbReference type="ARBA" id="ARBA00023211"/>
    </source>
</evidence>
<dbReference type="SUPFAM" id="SSF69065">
    <property type="entry name" value="RNase III domain-like"/>
    <property type="match status" value="2"/>
</dbReference>
<dbReference type="InterPro" id="IPR005034">
    <property type="entry name" value="Dicer_dimerisation"/>
</dbReference>
<name>A0A8B8DVK6_CRAVI</name>
<feature type="region of interest" description="Disordered" evidence="22">
    <location>
        <begin position="1293"/>
        <end position="1315"/>
    </location>
</feature>
<dbReference type="PROSITE" id="PS50142">
    <property type="entry name" value="RNASE_3_2"/>
    <property type="match status" value="2"/>
</dbReference>
<evidence type="ECO:0000259" key="25">
    <source>
        <dbReference type="PROSITE" id="PS50821"/>
    </source>
</evidence>
<feature type="domain" description="Helicase ATP-binding" evidence="26">
    <location>
        <begin position="35"/>
        <end position="211"/>
    </location>
</feature>
<keyword evidence="16" id="KW-0460">Magnesium</keyword>
<keyword evidence="29" id="KW-1185">Reference proteome</keyword>
<keyword evidence="6" id="KW-0963">Cytoplasm</keyword>
<dbReference type="OrthoDB" id="2392202at2759"/>
<dbReference type="SMART" id="SM00535">
    <property type="entry name" value="RIBOc"/>
    <property type="match status" value="2"/>
</dbReference>
<evidence type="ECO:0000256" key="15">
    <source>
        <dbReference type="ARBA" id="ARBA00022840"/>
    </source>
</evidence>
<dbReference type="GO" id="GO:0003723">
    <property type="term" value="F:RNA binding"/>
    <property type="evidence" value="ECO:0007669"/>
    <property type="project" value="UniProtKB-UniRule"/>
</dbReference>
<dbReference type="InterPro" id="IPR038248">
    <property type="entry name" value="Dicer_dimer_sf"/>
</dbReference>
<dbReference type="Gene3D" id="3.30.160.380">
    <property type="entry name" value="Dicer dimerisation domain"/>
    <property type="match status" value="1"/>
</dbReference>
<dbReference type="GO" id="GO:0070578">
    <property type="term" value="C:RISC-loading complex"/>
    <property type="evidence" value="ECO:0007669"/>
    <property type="project" value="TreeGrafter"/>
</dbReference>
<evidence type="ECO:0000256" key="2">
    <source>
        <dbReference type="ARBA" id="ARBA00001936"/>
    </source>
</evidence>
<comment type="cofactor">
    <cofactor evidence="2">
        <name>Mn(2+)</name>
        <dbReference type="ChEBI" id="CHEBI:29035"/>
    </cofactor>
</comment>
<dbReference type="PANTHER" id="PTHR14950">
    <property type="entry name" value="DICER-RELATED"/>
    <property type="match status" value="1"/>
</dbReference>
<keyword evidence="15" id="KW-0067">ATP-binding</keyword>
<comment type="similarity">
    <text evidence="20 21">Belongs to the helicase family. Dicer subfamily.</text>
</comment>
<organism evidence="29 30">
    <name type="scientific">Crassostrea virginica</name>
    <name type="common">Eastern oyster</name>
    <dbReference type="NCBI Taxonomy" id="6565"/>
    <lineage>
        <taxon>Eukaryota</taxon>
        <taxon>Metazoa</taxon>
        <taxon>Spiralia</taxon>
        <taxon>Lophotrochozoa</taxon>
        <taxon>Mollusca</taxon>
        <taxon>Bivalvia</taxon>
        <taxon>Autobranchia</taxon>
        <taxon>Pteriomorphia</taxon>
        <taxon>Ostreida</taxon>
        <taxon>Ostreoidea</taxon>
        <taxon>Ostreidae</taxon>
        <taxon>Crassostrea</taxon>
    </lineage>
</organism>
<keyword evidence="14" id="KW-0347">Helicase</keyword>
<dbReference type="GO" id="GO:0051239">
    <property type="term" value="P:regulation of multicellular organismal process"/>
    <property type="evidence" value="ECO:0007669"/>
    <property type="project" value="UniProtKB-ARBA"/>
</dbReference>
<feature type="region of interest" description="Disordered" evidence="22">
    <location>
        <begin position="607"/>
        <end position="628"/>
    </location>
</feature>
<keyword evidence="7" id="KW-0597">Phosphoprotein</keyword>
<dbReference type="GO" id="GO:0005634">
    <property type="term" value="C:nucleus"/>
    <property type="evidence" value="ECO:0007669"/>
    <property type="project" value="TreeGrafter"/>
</dbReference>
<evidence type="ECO:0000256" key="16">
    <source>
        <dbReference type="ARBA" id="ARBA00022842"/>
    </source>
</evidence>
<dbReference type="GO" id="GO:0005524">
    <property type="term" value="F:ATP binding"/>
    <property type="evidence" value="ECO:0007669"/>
    <property type="project" value="UniProtKB-KW"/>
</dbReference>
<feature type="compositionally biased region" description="Basic and acidic residues" evidence="22">
    <location>
        <begin position="1235"/>
        <end position="1247"/>
    </location>
</feature>
<dbReference type="PROSITE" id="PS00517">
    <property type="entry name" value="RNASE_3_1"/>
    <property type="match status" value="1"/>
</dbReference>
<keyword evidence="19" id="KW-0464">Manganese</keyword>
<evidence type="ECO:0000256" key="6">
    <source>
        <dbReference type="ARBA" id="ARBA00022490"/>
    </source>
</evidence>
<dbReference type="RefSeq" id="XP_022331683.1">
    <property type="nucleotide sequence ID" value="XM_022475975.1"/>
</dbReference>
<dbReference type="CDD" id="cd15903">
    <property type="entry name" value="Dicer_PBD"/>
    <property type="match status" value="1"/>
</dbReference>
<dbReference type="FunFam" id="3.30.160.20:FF:000015">
    <property type="entry name" value="endoribonuclease Dicer"/>
    <property type="match status" value="1"/>
</dbReference>
<dbReference type="Pfam" id="PF00271">
    <property type="entry name" value="Helicase_C"/>
    <property type="match status" value="1"/>
</dbReference>
<protein>
    <recommendedName>
        <fullName evidence="5">ribonuclease III</fullName>
        <ecNumber evidence="5">3.1.26.3</ecNumber>
    </recommendedName>
</protein>